<dbReference type="InterPro" id="IPR012334">
    <property type="entry name" value="Pectin_lyas_fold"/>
</dbReference>
<comment type="catalytic activity">
    <reaction evidence="6">
        <text>Eliminative cleavage of (1-&gt;4)-alpha-D-galacturonan methyl ester to give oligosaccharides with 4-deoxy-6-O-methyl-alpha-D-galact-4-enuronosyl groups at their non-reducing ends.</text>
        <dbReference type="EC" id="4.2.2.10"/>
    </reaction>
</comment>
<comment type="subcellular location">
    <subcellularLocation>
        <location evidence="1 8">Secreted</location>
    </subcellularLocation>
</comment>
<name>A0AAE0TP39_9PEZI</name>
<dbReference type="Pfam" id="PF00544">
    <property type="entry name" value="Pectate_lyase_4"/>
    <property type="match status" value="1"/>
</dbReference>
<dbReference type="EMBL" id="JAUTXT010000091">
    <property type="protein sequence ID" value="KAK3669311.1"/>
    <property type="molecule type" value="Genomic_DNA"/>
</dbReference>
<evidence type="ECO:0000256" key="7">
    <source>
        <dbReference type="ARBA" id="ARBA00039082"/>
    </source>
</evidence>
<feature type="signal peptide" evidence="9">
    <location>
        <begin position="1"/>
        <end position="16"/>
    </location>
</feature>
<comment type="caution">
    <text evidence="11">The sequence shown here is derived from an EMBL/GenBank/DDBJ whole genome shotgun (WGS) entry which is preliminary data.</text>
</comment>
<evidence type="ECO:0000256" key="8">
    <source>
        <dbReference type="RuleBase" id="RU361173"/>
    </source>
</evidence>
<evidence type="ECO:0000256" key="6">
    <source>
        <dbReference type="ARBA" id="ARBA00036818"/>
    </source>
</evidence>
<keyword evidence="3 8" id="KW-0964">Secreted</keyword>
<dbReference type="SMART" id="SM00656">
    <property type="entry name" value="Amb_all"/>
    <property type="match status" value="1"/>
</dbReference>
<comment type="similarity">
    <text evidence="2 8">Belongs to the polysaccharide lyase 1 family.</text>
</comment>
<reference evidence="11" key="1">
    <citation type="submission" date="2023-07" db="EMBL/GenBank/DDBJ databases">
        <title>Black Yeasts Isolated from many extreme environments.</title>
        <authorList>
            <person name="Coleine C."/>
            <person name="Stajich J.E."/>
            <person name="Selbmann L."/>
        </authorList>
    </citation>
    <scope>NUCLEOTIDE SEQUENCE</scope>
    <source>
        <strain evidence="11">CCFEE 5485</strain>
    </source>
</reference>
<evidence type="ECO:0000256" key="1">
    <source>
        <dbReference type="ARBA" id="ARBA00004613"/>
    </source>
</evidence>
<evidence type="ECO:0000313" key="11">
    <source>
        <dbReference type="EMBL" id="KAK3669311.1"/>
    </source>
</evidence>
<dbReference type="InterPro" id="IPR011050">
    <property type="entry name" value="Pectin_lyase_fold/virulence"/>
</dbReference>
<feature type="domain" description="Pectate lyase" evidence="10">
    <location>
        <begin position="91"/>
        <end position="300"/>
    </location>
</feature>
<keyword evidence="12" id="KW-1185">Reference proteome</keyword>
<organism evidence="11 12">
    <name type="scientific">Recurvomyces mirabilis</name>
    <dbReference type="NCBI Taxonomy" id="574656"/>
    <lineage>
        <taxon>Eukaryota</taxon>
        <taxon>Fungi</taxon>
        <taxon>Dikarya</taxon>
        <taxon>Ascomycota</taxon>
        <taxon>Pezizomycotina</taxon>
        <taxon>Dothideomycetes</taxon>
        <taxon>Dothideomycetidae</taxon>
        <taxon>Mycosphaerellales</taxon>
        <taxon>Teratosphaeriaceae</taxon>
        <taxon>Recurvomyces</taxon>
    </lineage>
</organism>
<evidence type="ECO:0000256" key="2">
    <source>
        <dbReference type="ARBA" id="ARBA00010980"/>
    </source>
</evidence>
<evidence type="ECO:0000256" key="5">
    <source>
        <dbReference type="ARBA" id="ARBA00023239"/>
    </source>
</evidence>
<dbReference type="GO" id="GO:0047490">
    <property type="term" value="F:pectin lyase activity"/>
    <property type="evidence" value="ECO:0007669"/>
    <property type="project" value="UniProtKB-EC"/>
</dbReference>
<dbReference type="PANTHER" id="PTHR31683:SF16">
    <property type="entry name" value="PECTIN LYASE A-RELATED"/>
    <property type="match status" value="1"/>
</dbReference>
<dbReference type="SUPFAM" id="SSF51126">
    <property type="entry name" value="Pectin lyase-like"/>
    <property type="match status" value="1"/>
</dbReference>
<evidence type="ECO:0000313" key="12">
    <source>
        <dbReference type="Proteomes" id="UP001274830"/>
    </source>
</evidence>
<dbReference type="GO" id="GO:0030570">
    <property type="term" value="F:pectate lyase activity"/>
    <property type="evidence" value="ECO:0007669"/>
    <property type="project" value="InterPro"/>
</dbReference>
<dbReference type="AlphaFoldDB" id="A0AAE0TP39"/>
<dbReference type="InterPro" id="IPR045032">
    <property type="entry name" value="PEL"/>
</dbReference>
<protein>
    <recommendedName>
        <fullName evidence="7">pectin lyase</fullName>
        <ecNumber evidence="7">4.2.2.10</ecNumber>
    </recommendedName>
</protein>
<evidence type="ECO:0000259" key="10">
    <source>
        <dbReference type="SMART" id="SM00656"/>
    </source>
</evidence>
<dbReference type="GO" id="GO:0000272">
    <property type="term" value="P:polysaccharide catabolic process"/>
    <property type="evidence" value="ECO:0007669"/>
    <property type="project" value="UniProtKB-KW"/>
</dbReference>
<proteinExistence type="inferred from homology"/>
<dbReference type="Gene3D" id="2.160.20.10">
    <property type="entry name" value="Single-stranded right-handed beta-helix, Pectin lyase-like"/>
    <property type="match status" value="1"/>
</dbReference>
<dbReference type="EC" id="4.2.2.10" evidence="7"/>
<evidence type="ECO:0000256" key="9">
    <source>
        <dbReference type="SAM" id="SignalP"/>
    </source>
</evidence>
<keyword evidence="4 9" id="KW-0732">Signal</keyword>
<evidence type="ECO:0000256" key="3">
    <source>
        <dbReference type="ARBA" id="ARBA00022525"/>
    </source>
</evidence>
<keyword evidence="8" id="KW-0624">Polysaccharide degradation</keyword>
<feature type="chain" id="PRO_5042190904" description="pectin lyase" evidence="9">
    <location>
        <begin position="17"/>
        <end position="380"/>
    </location>
</feature>
<evidence type="ECO:0000256" key="4">
    <source>
        <dbReference type="ARBA" id="ARBA00022729"/>
    </source>
</evidence>
<gene>
    <name evidence="11" type="ORF">LTR78_010810</name>
</gene>
<accession>A0AAE0TP39</accession>
<dbReference type="FunFam" id="2.160.20.10:FF:000003">
    <property type="entry name" value="Pectin lyase F"/>
    <property type="match status" value="1"/>
</dbReference>
<sequence length="380" mass="38824">MLSIYTLAALVANAAALAVSGTAEGFAKGVTGGGSASPVYPKTNAELVSYLGDSSPRVIILQKNFDFTGTEGTSSENGCAPWGTGATCQLAINQNNWCTNYEASAPKASVSYDKAGIIGITVKSQKTLLGQGTTGVIKGKGLRITGGASNIIIQNVHITNLNPHYVWGGDAITLDGADMVWIDHVKTSQIGRQHIVLGNGASNRVSITNNEIDGSSTWSATCDAHHYWAMYFTGSSDLVTLKGNYIHHTSGRSPKVGGAGNTLLHAVNNYFYANSGHAFEVGTGGSVVAEGNVFQNVVNPIDSGTSGGQIFTAPSASANAACSASLGHTCQVNAFGSSGSFGSLGSTGFFSNFKGKKVASASAASSVVASVGKNAGFGKF</sequence>
<keyword evidence="8" id="KW-0119">Carbohydrate metabolism</keyword>
<keyword evidence="5 8" id="KW-0456">Lyase</keyword>
<dbReference type="Proteomes" id="UP001274830">
    <property type="component" value="Unassembled WGS sequence"/>
</dbReference>
<dbReference type="GO" id="GO:0005576">
    <property type="term" value="C:extracellular region"/>
    <property type="evidence" value="ECO:0007669"/>
    <property type="project" value="UniProtKB-SubCell"/>
</dbReference>
<dbReference type="InterPro" id="IPR002022">
    <property type="entry name" value="Pec_lyase"/>
</dbReference>
<dbReference type="PANTHER" id="PTHR31683">
    <property type="entry name" value="PECTATE LYASE 18-RELATED"/>
    <property type="match status" value="1"/>
</dbReference>